<feature type="region of interest" description="Disordered" evidence="1">
    <location>
        <begin position="423"/>
        <end position="485"/>
    </location>
</feature>
<proteinExistence type="predicted"/>
<protein>
    <submittedName>
        <fullName evidence="2">Similar to novel protein (Predicted)</fullName>
    </submittedName>
</protein>
<feature type="region of interest" description="Disordered" evidence="1">
    <location>
        <begin position="1"/>
        <end position="47"/>
    </location>
</feature>
<feature type="compositionally biased region" description="Basic and acidic residues" evidence="1">
    <location>
        <begin position="771"/>
        <end position="785"/>
    </location>
</feature>
<feature type="compositionally biased region" description="Polar residues" evidence="1">
    <location>
        <begin position="1"/>
        <end position="17"/>
    </location>
</feature>
<accession>A6JMF2</accession>
<feature type="region of interest" description="Disordered" evidence="1">
    <location>
        <begin position="220"/>
        <end position="251"/>
    </location>
</feature>
<evidence type="ECO:0000313" key="3">
    <source>
        <dbReference type="Proteomes" id="UP000234681"/>
    </source>
</evidence>
<gene>
    <name evidence="2" type="primary">RGD1561445_predicted</name>
    <name evidence="2" type="ORF">rCG_53224</name>
</gene>
<feature type="region of interest" description="Disordered" evidence="1">
    <location>
        <begin position="669"/>
        <end position="717"/>
    </location>
</feature>
<dbReference type="Proteomes" id="UP000234681">
    <property type="component" value="Chromosome X"/>
</dbReference>
<reference evidence="3" key="1">
    <citation type="submission" date="2005-09" db="EMBL/GenBank/DDBJ databases">
        <authorList>
            <person name="Mural R.J."/>
            <person name="Li P.W."/>
            <person name="Adams M.D."/>
            <person name="Amanatides P.G."/>
            <person name="Baden-Tillson H."/>
            <person name="Barnstead M."/>
            <person name="Chin S.H."/>
            <person name="Dew I."/>
            <person name="Evans C.A."/>
            <person name="Ferriera S."/>
            <person name="Flanigan M."/>
            <person name="Fosler C."/>
            <person name="Glodek A."/>
            <person name="Gu Z."/>
            <person name="Holt R.A."/>
            <person name="Jennings D."/>
            <person name="Kraft C.L."/>
            <person name="Lu F."/>
            <person name="Nguyen T."/>
            <person name="Nusskern D.R."/>
            <person name="Pfannkoch C.M."/>
            <person name="Sitter C."/>
            <person name="Sutton G.G."/>
            <person name="Venter J.C."/>
            <person name="Wang Z."/>
            <person name="Woodage T."/>
            <person name="Zheng X.H."/>
            <person name="Zhong F."/>
        </authorList>
    </citation>
    <scope>NUCLEOTIDE SEQUENCE [LARGE SCALE GENOMIC DNA]</scope>
    <source>
        <strain>BN</strain>
        <strain evidence="3">Sprague-Dawley</strain>
    </source>
</reference>
<dbReference type="PANTHER" id="PTHR47743:SF2">
    <property type="entry name" value="ACROSOMAL PROTEIN KIAA1210"/>
    <property type="match status" value="1"/>
</dbReference>
<feature type="region of interest" description="Disordered" evidence="1">
    <location>
        <begin position="761"/>
        <end position="785"/>
    </location>
</feature>
<evidence type="ECO:0000313" key="2">
    <source>
        <dbReference type="EMBL" id="EDM10814.1"/>
    </source>
</evidence>
<evidence type="ECO:0000256" key="1">
    <source>
        <dbReference type="SAM" id="MobiDB-lite"/>
    </source>
</evidence>
<dbReference type="InterPro" id="IPR026713">
    <property type="entry name" value="CRACD-like"/>
</dbReference>
<dbReference type="AlphaFoldDB" id="A6JMF2"/>
<feature type="non-terminal residue" evidence="2">
    <location>
        <position position="829"/>
    </location>
</feature>
<dbReference type="PANTHER" id="PTHR47743">
    <property type="entry name" value="KIAA1210 / KIAA1211 FAMILY MEMBER"/>
    <property type="match status" value="1"/>
</dbReference>
<organism evidence="2 3">
    <name type="scientific">Rattus norvegicus</name>
    <name type="common">Rat</name>
    <dbReference type="NCBI Taxonomy" id="10116"/>
    <lineage>
        <taxon>Eukaryota</taxon>
        <taxon>Metazoa</taxon>
        <taxon>Chordata</taxon>
        <taxon>Craniata</taxon>
        <taxon>Vertebrata</taxon>
        <taxon>Euteleostomi</taxon>
        <taxon>Mammalia</taxon>
        <taxon>Eutheria</taxon>
        <taxon>Euarchontoglires</taxon>
        <taxon>Glires</taxon>
        <taxon>Rodentia</taxon>
        <taxon>Myomorpha</taxon>
        <taxon>Muroidea</taxon>
        <taxon>Muridae</taxon>
        <taxon>Murinae</taxon>
        <taxon>Rattus</taxon>
    </lineage>
</organism>
<name>A6JMF2_RAT</name>
<dbReference type="EMBL" id="CH473991">
    <property type="protein sequence ID" value="EDM10814.1"/>
    <property type="molecule type" value="Genomic_DNA"/>
</dbReference>
<feature type="compositionally biased region" description="Polar residues" evidence="1">
    <location>
        <begin position="37"/>
        <end position="47"/>
    </location>
</feature>
<sequence>MTQDPVSPSIQWSSHMEPTSAKHVFQTQANPKFKQLPVSSNSPEAQGSMSVQLVSTRCPPQPWLTPTFEQISVPPGSVPAAWAIPIYSPAPSMPSQPLIGSVVKQPAARGPMNTSVQQILTVEPKPSRYSLQSWQSTPLEQVSVPPDHAAASWSIPIDPPAPRIPSQPLMGSVFKQPTSTELVNVSVSQSSSRELLPSRFPVQPRADPEHYVPEEGVTTLRRPRRQHSQPSVISEIKEEVSSGSLRASREQSISMETIPSKYAPQPWLGPEFEQQASSLENVAKEENVLTEAWLSGHPSESIIKHKVEKTPSGFESTSVEGGMPWRPVPPTCPTPLSIRSKVQETSCRLDSATAQDSSKKSQNIRSSSQSFVKFMAQQVFSDSATSEMDTYAKPVTARGRSRPSRSLLKPKLDEHVFLYNWDDDEPKKDTKSKNLPTKPPFQSSRRPEEPQEVLALSEGVPGKWNTSVRDVSQSPGKPEYKQNVSVSASFPDEWKRSEGQLPSTQPSQAFDVAELQPPILSADSANVPVEWRIPEGHQPPGQPPQSYLITDYQQQGYGSSPNAAAEGAIPEKNIACWAMLKGPASTKNVNYGQGYRDLTKSTSTSGTKPAKLASAPAQKAFVSMGAYFKEELPQYCDVSGNPSLIPTTKGDVENVFGVRLRKISQKIGMENPDPCESFAPVSPVVSKEQADKGALQDSERGPEKSSTTFNLEEKQGNRPKYESIWKKPAVYRPPDKTSSWKADISMEPTWIAMVKQRQRGFGSHFPKKSRARSEIRAETKEPRYETKYDPEMELLSKESESVTDVTAKMTFLSTISRHEMPQSRQFIKS</sequence>
<feature type="compositionally biased region" description="Polar residues" evidence="1">
    <location>
        <begin position="464"/>
        <end position="475"/>
    </location>
</feature>